<sequence length="509" mass="52044">MNAPFTGAGRPPSPRLAGQQQEQPSATGPTAVPKMQKTVITAGEADYLRTQAFNILQNGGSEEDVAKFLELEGHRLPPRIQPTRDIEAPSLTRGLAMNALQGITFGFGDEAMGALLGLLTGEGARGGIETYRKELEAFAKARPGVSLPTQIVGGLLTGSAVFRGTAAVGKAVAGQVARRVGGRATAATAEAALGLTPAAPGLIAGAARGAATAGAAGTIAGAGFADIPLRPEDPLSAVAKEVIFGTAVSTAGGAALGAATGGALVPAGQIAAVVGRPIVRRVTNWSKAIQARLPGIGTSEMHARELAARALGEDGVNLQEALRRLASLERAAGTTVTVADLGGEAILALGRSAASQRSPTAQRLVEALTIRQGEQATRLSAGLVGRIFRDGKRGLGNSYATEEALIAAREAASTPLYTQAHQAVASVTSRMRRLLGNKTFREAYRRGRNIADGEDLAEIANPGALKVPKLPAKVQIAGMGEATPAIEAALKAQGIQTFPSELPVRALDY</sequence>
<organism evidence="2">
    <name type="scientific">marine sediment metagenome</name>
    <dbReference type="NCBI Taxonomy" id="412755"/>
    <lineage>
        <taxon>unclassified sequences</taxon>
        <taxon>metagenomes</taxon>
        <taxon>ecological metagenomes</taxon>
    </lineage>
</organism>
<name>A0A0F9FVR7_9ZZZZ</name>
<dbReference type="AlphaFoldDB" id="A0A0F9FVR7"/>
<feature type="region of interest" description="Disordered" evidence="1">
    <location>
        <begin position="1"/>
        <end position="32"/>
    </location>
</feature>
<feature type="non-terminal residue" evidence="2">
    <location>
        <position position="509"/>
    </location>
</feature>
<protein>
    <submittedName>
        <fullName evidence="2">Uncharacterized protein</fullName>
    </submittedName>
</protein>
<feature type="compositionally biased region" description="Polar residues" evidence="1">
    <location>
        <begin position="18"/>
        <end position="28"/>
    </location>
</feature>
<evidence type="ECO:0000313" key="2">
    <source>
        <dbReference type="EMBL" id="KKL55232.1"/>
    </source>
</evidence>
<dbReference type="EMBL" id="LAZR01030912">
    <property type="protein sequence ID" value="KKL55232.1"/>
    <property type="molecule type" value="Genomic_DNA"/>
</dbReference>
<comment type="caution">
    <text evidence="2">The sequence shown here is derived from an EMBL/GenBank/DDBJ whole genome shotgun (WGS) entry which is preliminary data.</text>
</comment>
<accession>A0A0F9FVR7</accession>
<proteinExistence type="predicted"/>
<gene>
    <name evidence="2" type="ORF">LCGC14_2257460</name>
</gene>
<reference evidence="2" key="1">
    <citation type="journal article" date="2015" name="Nature">
        <title>Complex archaea that bridge the gap between prokaryotes and eukaryotes.</title>
        <authorList>
            <person name="Spang A."/>
            <person name="Saw J.H."/>
            <person name="Jorgensen S.L."/>
            <person name="Zaremba-Niedzwiedzka K."/>
            <person name="Martijn J."/>
            <person name="Lind A.E."/>
            <person name="van Eijk R."/>
            <person name="Schleper C."/>
            <person name="Guy L."/>
            <person name="Ettema T.J."/>
        </authorList>
    </citation>
    <scope>NUCLEOTIDE SEQUENCE</scope>
</reference>
<evidence type="ECO:0000256" key="1">
    <source>
        <dbReference type="SAM" id="MobiDB-lite"/>
    </source>
</evidence>